<keyword evidence="2" id="KW-1185">Reference proteome</keyword>
<organism evidence="1 2">
    <name type="scientific">Actinoallomurus iriomotensis</name>
    <dbReference type="NCBI Taxonomy" id="478107"/>
    <lineage>
        <taxon>Bacteria</taxon>
        <taxon>Bacillati</taxon>
        <taxon>Actinomycetota</taxon>
        <taxon>Actinomycetes</taxon>
        <taxon>Streptosporangiales</taxon>
        <taxon>Thermomonosporaceae</taxon>
        <taxon>Actinoallomurus</taxon>
    </lineage>
</organism>
<dbReference type="AlphaFoldDB" id="A0A9W6SDM0"/>
<accession>A0A9W6SDM0</accession>
<protein>
    <submittedName>
        <fullName evidence="1">Uncharacterized protein</fullName>
    </submittedName>
</protein>
<proteinExistence type="predicted"/>
<sequence>MATARSSLSGGDSSYHWLGERLYSGDYQTRCEANGTRLVCRPSRTWLTARESG</sequence>
<comment type="caution">
    <text evidence="1">The sequence shown here is derived from an EMBL/GenBank/DDBJ whole genome shotgun (WGS) entry which is preliminary data.</text>
</comment>
<name>A0A9W6SDM0_9ACTN</name>
<gene>
    <name evidence="1" type="ORF">Airi02_095910</name>
</gene>
<dbReference type="RefSeq" id="WP_285583389.1">
    <property type="nucleotide sequence ID" value="NZ_BSTK01000021.1"/>
</dbReference>
<dbReference type="EMBL" id="BSTK01000021">
    <property type="protein sequence ID" value="GLY91663.1"/>
    <property type="molecule type" value="Genomic_DNA"/>
</dbReference>
<evidence type="ECO:0000313" key="1">
    <source>
        <dbReference type="EMBL" id="GLY91663.1"/>
    </source>
</evidence>
<evidence type="ECO:0000313" key="2">
    <source>
        <dbReference type="Proteomes" id="UP001165074"/>
    </source>
</evidence>
<reference evidence="1" key="1">
    <citation type="submission" date="2023-03" db="EMBL/GenBank/DDBJ databases">
        <title>Actinoallomurus iriomotensis NBRC 103684.</title>
        <authorList>
            <person name="Ichikawa N."/>
            <person name="Sato H."/>
            <person name="Tonouchi N."/>
        </authorList>
    </citation>
    <scope>NUCLEOTIDE SEQUENCE</scope>
    <source>
        <strain evidence="1">NBRC 103684</strain>
    </source>
</reference>
<dbReference type="Proteomes" id="UP001165074">
    <property type="component" value="Unassembled WGS sequence"/>
</dbReference>